<accession>A0A6S6UHU5</accession>
<proteinExistence type="inferred from homology"/>
<feature type="domain" description="Bacterial sugar transferase" evidence="8">
    <location>
        <begin position="293"/>
        <end position="475"/>
    </location>
</feature>
<protein>
    <submittedName>
        <fullName evidence="9">Undecaprenyl-phosphate galactosephosphotransferase (EC)</fullName>
        <ecNumber evidence="9">2.7.8.6</ecNumber>
    </submittedName>
</protein>
<dbReference type="Gene3D" id="3.40.50.720">
    <property type="entry name" value="NAD(P)-binding Rossmann-like Domain"/>
    <property type="match status" value="1"/>
</dbReference>
<organism evidence="9">
    <name type="scientific">uncultured Aureispira sp</name>
    <dbReference type="NCBI Taxonomy" id="1331704"/>
    <lineage>
        <taxon>Bacteria</taxon>
        <taxon>Pseudomonadati</taxon>
        <taxon>Bacteroidota</taxon>
        <taxon>Saprospiria</taxon>
        <taxon>Saprospirales</taxon>
        <taxon>Saprospiraceae</taxon>
        <taxon>Aureispira</taxon>
        <taxon>environmental samples</taxon>
    </lineage>
</organism>
<comment type="subcellular location">
    <subcellularLocation>
        <location evidence="1">Membrane</location>
        <topology evidence="1">Multi-pass membrane protein</topology>
    </subcellularLocation>
</comment>
<comment type="similarity">
    <text evidence="2">Belongs to the bacterial sugar transferase family.</text>
</comment>
<evidence type="ECO:0000256" key="3">
    <source>
        <dbReference type="ARBA" id="ARBA00022679"/>
    </source>
</evidence>
<evidence type="ECO:0000256" key="2">
    <source>
        <dbReference type="ARBA" id="ARBA00006464"/>
    </source>
</evidence>
<dbReference type="EMBL" id="CACVAQ010000423">
    <property type="protein sequence ID" value="CAA6828152.1"/>
    <property type="molecule type" value="Genomic_DNA"/>
</dbReference>
<dbReference type="InterPro" id="IPR003362">
    <property type="entry name" value="Bact_transf"/>
</dbReference>
<feature type="transmembrane region" description="Helical" evidence="7">
    <location>
        <begin position="84"/>
        <end position="104"/>
    </location>
</feature>
<evidence type="ECO:0000256" key="5">
    <source>
        <dbReference type="ARBA" id="ARBA00022989"/>
    </source>
</evidence>
<gene>
    <name evidence="9" type="ORF">HELGO_WM22312</name>
</gene>
<evidence type="ECO:0000256" key="1">
    <source>
        <dbReference type="ARBA" id="ARBA00004141"/>
    </source>
</evidence>
<keyword evidence="6 7" id="KW-0472">Membrane</keyword>
<dbReference type="PANTHER" id="PTHR30576">
    <property type="entry name" value="COLANIC BIOSYNTHESIS UDP-GLUCOSE LIPID CARRIER TRANSFERASE"/>
    <property type="match status" value="1"/>
</dbReference>
<dbReference type="GO" id="GO:0016020">
    <property type="term" value="C:membrane"/>
    <property type="evidence" value="ECO:0007669"/>
    <property type="project" value="UniProtKB-SubCell"/>
</dbReference>
<feature type="transmembrane region" description="Helical" evidence="7">
    <location>
        <begin position="51"/>
        <end position="72"/>
    </location>
</feature>
<keyword evidence="3 9" id="KW-0808">Transferase</keyword>
<feature type="transmembrane region" description="Helical" evidence="7">
    <location>
        <begin position="12"/>
        <end position="31"/>
    </location>
</feature>
<dbReference type="AlphaFoldDB" id="A0A6S6UHU5"/>
<sequence length="480" mass="55484">MKSWRLPKGVLVYAFCDYITAALAWFVFVIFRRVTIEGRRFSTSIFQDDNFLYSMLVVPGIWLMVYIIFDSYRNIYRMSRLTEFTRTIFASLLGGLLLFFTILLDDLVNYLGGYHAYYLAFGGLLSIHFSLTAFSRMLLLSIASRRIYSGKFSFNTIIVGQHPKIEPIYSDIINRERQLGYNVIGYLTTGGNSSPNPHPLAKHLPKLGEVGDLNELVLRHEVEEVILALEKSEHTKLKKIIETLDRHSHTILVRAIPQMRRVLLGKVNMPNVRGVGLLVIKTHFIPLWLRIIKRMMDVVASFSVLLLCSPLYLFVAIRVRLSSEGPIFYKQERIGRYGKPFMIYKFRSMYLDSEKGGPQLSSDEDDRCTSWGRIMRKYRLDEIPQFWNVIKGDMSLVGPRPERQFFIDQIAEKDSRVHSLHKVRPGITSWGQVQYGYASNVEEMVERLQLDLIYIENLTLGLDIKIMIHTVLVIFRGSGK</sequence>
<reference evidence="9" key="1">
    <citation type="submission" date="2020-01" db="EMBL/GenBank/DDBJ databases">
        <authorList>
            <person name="Meier V. D."/>
            <person name="Meier V D."/>
        </authorList>
    </citation>
    <scope>NUCLEOTIDE SEQUENCE</scope>
    <source>
        <strain evidence="9">HLG_WM_MAG_10</strain>
    </source>
</reference>
<evidence type="ECO:0000256" key="4">
    <source>
        <dbReference type="ARBA" id="ARBA00022692"/>
    </source>
</evidence>
<name>A0A6S6UHU5_9BACT</name>
<keyword evidence="5 7" id="KW-1133">Transmembrane helix</keyword>
<dbReference type="EC" id="2.7.8.6" evidence="9"/>
<evidence type="ECO:0000259" key="8">
    <source>
        <dbReference type="Pfam" id="PF02397"/>
    </source>
</evidence>
<dbReference type="InterPro" id="IPR017475">
    <property type="entry name" value="EPS_sugar_tfrase"/>
</dbReference>
<keyword evidence="4 7" id="KW-0812">Transmembrane</keyword>
<dbReference type="PANTHER" id="PTHR30576:SF20">
    <property type="entry name" value="QUINOVOSAMINEPHOSPHOTRANSFERAE-RELATED"/>
    <property type="match status" value="1"/>
</dbReference>
<evidence type="ECO:0000313" key="9">
    <source>
        <dbReference type="EMBL" id="CAA6828152.1"/>
    </source>
</evidence>
<evidence type="ECO:0000256" key="6">
    <source>
        <dbReference type="ARBA" id="ARBA00023136"/>
    </source>
</evidence>
<feature type="transmembrane region" description="Helical" evidence="7">
    <location>
        <begin position="116"/>
        <end position="139"/>
    </location>
</feature>
<dbReference type="NCBIfam" id="TIGR03025">
    <property type="entry name" value="EPS_sugtrans"/>
    <property type="match status" value="1"/>
</dbReference>
<evidence type="ECO:0000256" key="7">
    <source>
        <dbReference type="SAM" id="Phobius"/>
    </source>
</evidence>
<dbReference type="Pfam" id="PF13727">
    <property type="entry name" value="CoA_binding_3"/>
    <property type="match status" value="1"/>
</dbReference>
<dbReference type="Pfam" id="PF02397">
    <property type="entry name" value="Bac_transf"/>
    <property type="match status" value="1"/>
</dbReference>
<dbReference type="GO" id="GO:0047360">
    <property type="term" value="F:undecaprenyl-phosphate galactose phosphotransferase activity"/>
    <property type="evidence" value="ECO:0007669"/>
    <property type="project" value="UniProtKB-EC"/>
</dbReference>
<feature type="transmembrane region" description="Helical" evidence="7">
    <location>
        <begin position="298"/>
        <end position="317"/>
    </location>
</feature>